<dbReference type="GO" id="GO:0016491">
    <property type="term" value="F:oxidoreductase activity"/>
    <property type="evidence" value="ECO:0007669"/>
    <property type="project" value="UniProtKB-KW"/>
</dbReference>
<dbReference type="PANTHER" id="PTHR35870:SF6">
    <property type="entry name" value="MGS207 PROTEIN"/>
    <property type="match status" value="1"/>
</dbReference>
<protein>
    <recommendedName>
        <fullName evidence="4">MGS207 protein</fullName>
    </recommendedName>
</protein>
<evidence type="ECO:0008006" key="4">
    <source>
        <dbReference type="Google" id="ProtNLM"/>
    </source>
</evidence>
<evidence type="ECO:0000313" key="2">
    <source>
        <dbReference type="EMBL" id="PMD40295.1"/>
    </source>
</evidence>
<dbReference type="Proteomes" id="UP000235786">
    <property type="component" value="Unassembled WGS sequence"/>
</dbReference>
<evidence type="ECO:0000313" key="3">
    <source>
        <dbReference type="Proteomes" id="UP000235786"/>
    </source>
</evidence>
<proteinExistence type="predicted"/>
<keyword evidence="1" id="KW-0560">Oxidoreductase</keyword>
<gene>
    <name evidence="2" type="ORF">L207DRAFT_633348</name>
</gene>
<dbReference type="InterPro" id="IPR025337">
    <property type="entry name" value="Questin_oxidase-like"/>
</dbReference>
<dbReference type="STRING" id="1149755.A0A2J6RP46"/>
<dbReference type="OrthoDB" id="10265971at2759"/>
<name>A0A2J6RP46_HYAVF</name>
<dbReference type="PANTHER" id="PTHR35870">
    <property type="entry name" value="PROTEIN, PUTATIVE (AFU_ORTHOLOGUE AFUA_5G03330)-RELATED"/>
    <property type="match status" value="1"/>
</dbReference>
<evidence type="ECO:0000256" key="1">
    <source>
        <dbReference type="ARBA" id="ARBA00023002"/>
    </source>
</evidence>
<keyword evidence="3" id="KW-1185">Reference proteome</keyword>
<dbReference type="Pfam" id="PF14027">
    <property type="entry name" value="Questin_oxidase"/>
    <property type="match status" value="1"/>
</dbReference>
<sequence length="418" mass="47650">MTTVRLPRPSGHTELKPSPTYDVATLSDKRAQTLNRLLKEGHDSVAPLREPKLILHSHLPHLLGSAYALGASSDLLQKCYDNEVSSLVNIEEGFIRGDRISKKTWRDFLAQKPYTVAYVDFFSEEIKEKNNDWKSLLNEYLYATGEPIINGYTGGLGHPFIHLAYAYEFQSKEVAAQALSLGCTEYFDLHGLIDHPPPDNSTYKTQSFADVIERVRKDTRLDGLLTVPGITNFGPILQHHFQTVVEHWNAWEVVDPVQQFEQLCDVSLLLALSDGDADKSFDFYNVHLLTICHALRVIWQEFPAERRVALLRQYALFAILIYIAQLRPDFGMEGIEAVKTDGRDWNWVVETALAHRWVLDSHFFKVVRAPKVLAETYGEKDDFYLKAAIKFLTEFRGWEGFGLGVEGFLPSRDGYRPE</sequence>
<dbReference type="EMBL" id="KZ613945">
    <property type="protein sequence ID" value="PMD40295.1"/>
    <property type="molecule type" value="Genomic_DNA"/>
</dbReference>
<organism evidence="2 3">
    <name type="scientific">Hyaloscypha variabilis (strain UAMH 11265 / GT02V1 / F)</name>
    <name type="common">Meliniomyces variabilis</name>
    <dbReference type="NCBI Taxonomy" id="1149755"/>
    <lineage>
        <taxon>Eukaryota</taxon>
        <taxon>Fungi</taxon>
        <taxon>Dikarya</taxon>
        <taxon>Ascomycota</taxon>
        <taxon>Pezizomycotina</taxon>
        <taxon>Leotiomycetes</taxon>
        <taxon>Helotiales</taxon>
        <taxon>Hyaloscyphaceae</taxon>
        <taxon>Hyaloscypha</taxon>
        <taxon>Hyaloscypha variabilis</taxon>
    </lineage>
</organism>
<reference evidence="2 3" key="1">
    <citation type="submission" date="2016-04" db="EMBL/GenBank/DDBJ databases">
        <title>A degradative enzymes factory behind the ericoid mycorrhizal symbiosis.</title>
        <authorList>
            <consortium name="DOE Joint Genome Institute"/>
            <person name="Martino E."/>
            <person name="Morin E."/>
            <person name="Grelet G."/>
            <person name="Kuo A."/>
            <person name="Kohler A."/>
            <person name="Daghino S."/>
            <person name="Barry K."/>
            <person name="Choi C."/>
            <person name="Cichocki N."/>
            <person name="Clum A."/>
            <person name="Copeland A."/>
            <person name="Hainaut M."/>
            <person name="Haridas S."/>
            <person name="Labutti K."/>
            <person name="Lindquist E."/>
            <person name="Lipzen A."/>
            <person name="Khouja H.-R."/>
            <person name="Murat C."/>
            <person name="Ohm R."/>
            <person name="Olson A."/>
            <person name="Spatafora J."/>
            <person name="Veneault-Fourrey C."/>
            <person name="Henrissat B."/>
            <person name="Grigoriev I."/>
            <person name="Martin F."/>
            <person name="Perotto S."/>
        </authorList>
    </citation>
    <scope>NUCLEOTIDE SEQUENCE [LARGE SCALE GENOMIC DNA]</scope>
    <source>
        <strain evidence="2 3">F</strain>
    </source>
</reference>
<accession>A0A2J6RP46</accession>
<dbReference type="AlphaFoldDB" id="A0A2J6RP46"/>